<evidence type="ECO:0000313" key="9">
    <source>
        <dbReference type="Proteomes" id="UP001597044"/>
    </source>
</evidence>
<evidence type="ECO:0000256" key="4">
    <source>
        <dbReference type="ARBA" id="ARBA00022840"/>
    </source>
</evidence>
<dbReference type="SUPFAM" id="SSF50465">
    <property type="entry name" value="EF-Tu/eEF-1alpha/eIF2-gamma C-terminal domain"/>
    <property type="match status" value="1"/>
</dbReference>
<keyword evidence="9" id="KW-1185">Reference proteome</keyword>
<comment type="caution">
    <text evidence="8">The sequence shown here is derived from an EMBL/GenBank/DDBJ whole genome shotgun (WGS) entry which is preliminary data.</text>
</comment>
<evidence type="ECO:0000256" key="2">
    <source>
        <dbReference type="ARBA" id="ARBA00022695"/>
    </source>
</evidence>
<dbReference type="EMBL" id="JBHTIT010000001">
    <property type="protein sequence ID" value="MFD0949821.1"/>
    <property type="molecule type" value="Genomic_DNA"/>
</dbReference>
<feature type="domain" description="Tr-type G" evidence="7">
    <location>
        <begin position="19"/>
        <end position="234"/>
    </location>
</feature>
<evidence type="ECO:0000256" key="6">
    <source>
        <dbReference type="HAMAP-Rule" id="MF_00062"/>
    </source>
</evidence>
<dbReference type="Pfam" id="PF22594">
    <property type="entry name" value="GTP-eEF1A_C"/>
    <property type="match status" value="1"/>
</dbReference>
<feature type="binding site" evidence="6">
    <location>
        <begin position="107"/>
        <end position="111"/>
    </location>
    <ligand>
        <name>GTP</name>
        <dbReference type="ChEBI" id="CHEBI:37565"/>
    </ligand>
</feature>
<keyword evidence="1 6" id="KW-0808">Transferase</keyword>
<dbReference type="InterPro" id="IPR005225">
    <property type="entry name" value="Small_GTP-bd"/>
</dbReference>
<dbReference type="HAMAP" id="MF_00062">
    <property type="entry name" value="Sulf_adenylyltr_sub1"/>
    <property type="match status" value="1"/>
</dbReference>
<dbReference type="PRINTS" id="PR00315">
    <property type="entry name" value="ELONGATNFCT"/>
</dbReference>
<evidence type="ECO:0000259" key="7">
    <source>
        <dbReference type="PROSITE" id="PS51722"/>
    </source>
</evidence>
<dbReference type="InterPro" id="IPR009000">
    <property type="entry name" value="Transl_B-barrel_sf"/>
</dbReference>
<accession>A0ABW3HHX0</accession>
<dbReference type="RefSeq" id="WP_379069848.1">
    <property type="nucleotide sequence ID" value="NZ_JBHTIT010000001.1"/>
</dbReference>
<evidence type="ECO:0000256" key="1">
    <source>
        <dbReference type="ARBA" id="ARBA00022679"/>
    </source>
</evidence>
<dbReference type="SUPFAM" id="SSF50447">
    <property type="entry name" value="Translation proteins"/>
    <property type="match status" value="1"/>
</dbReference>
<protein>
    <recommendedName>
        <fullName evidence="6">Sulfate adenylyltransferase subunit 1</fullName>
        <ecNumber evidence="6">2.7.7.4</ecNumber>
    </recommendedName>
    <alternativeName>
        <fullName evidence="6">ATP-sulfurylase large subunit</fullName>
    </alternativeName>
    <alternativeName>
        <fullName evidence="6">Sulfate adenylate transferase</fullName>
        <shortName evidence="6">SAT</shortName>
    </alternativeName>
</protein>
<keyword evidence="2 6" id="KW-0548">Nucleotidyltransferase</keyword>
<dbReference type="NCBIfam" id="NF003478">
    <property type="entry name" value="PRK05124.1"/>
    <property type="match status" value="1"/>
</dbReference>
<comment type="function">
    <text evidence="6">With CysD forms the ATP sulfurylase (ATPS) that catalyzes the adenylation of sulfate producing adenosine 5'-phosphosulfate (APS) and diphosphate, the first enzymatic step in sulfur assimilation pathway. APS synthesis involves the formation of a high-energy phosphoric-sulfuric acid anhydride bond driven by GTP hydrolysis by CysN coupled to ATP hydrolysis by CysD.</text>
</comment>
<dbReference type="InterPro" id="IPR044138">
    <property type="entry name" value="CysN_II"/>
</dbReference>
<dbReference type="CDD" id="cd04166">
    <property type="entry name" value="CysN_ATPS"/>
    <property type="match status" value="1"/>
</dbReference>
<dbReference type="CDD" id="cd04095">
    <property type="entry name" value="CysN_NoDQ_III"/>
    <property type="match status" value="1"/>
</dbReference>
<keyword evidence="5 6" id="KW-0342">GTP-binding</keyword>
<dbReference type="PROSITE" id="PS00301">
    <property type="entry name" value="G_TR_1"/>
    <property type="match status" value="1"/>
</dbReference>
<dbReference type="GO" id="GO:0004781">
    <property type="term" value="F:sulfate adenylyltransferase (ATP) activity"/>
    <property type="evidence" value="ECO:0007669"/>
    <property type="project" value="UniProtKB-EC"/>
</dbReference>
<dbReference type="PANTHER" id="PTHR23115">
    <property type="entry name" value="TRANSLATION FACTOR"/>
    <property type="match status" value="1"/>
</dbReference>
<evidence type="ECO:0000313" key="8">
    <source>
        <dbReference type="EMBL" id="MFD0949821.1"/>
    </source>
</evidence>
<dbReference type="NCBIfam" id="TIGR00231">
    <property type="entry name" value="small_GTP"/>
    <property type="match status" value="1"/>
</dbReference>
<dbReference type="InterPro" id="IPR011779">
    <property type="entry name" value="SO4_adenylTrfase_lsu"/>
</dbReference>
<dbReference type="CDD" id="cd03695">
    <property type="entry name" value="CysN_NodQ_II"/>
    <property type="match status" value="1"/>
</dbReference>
<dbReference type="InterPro" id="IPR000795">
    <property type="entry name" value="T_Tr_GTP-bd_dom"/>
</dbReference>
<keyword evidence="4 6" id="KW-0067">ATP-binding</keyword>
<dbReference type="PROSITE" id="PS51722">
    <property type="entry name" value="G_TR_2"/>
    <property type="match status" value="1"/>
</dbReference>
<dbReference type="InterPro" id="IPR044139">
    <property type="entry name" value="CysN_NoDQ_III"/>
</dbReference>
<dbReference type="InterPro" id="IPR009001">
    <property type="entry name" value="Transl_elong_EF1A/Init_IF2_C"/>
</dbReference>
<proteinExistence type="inferred from homology"/>
<keyword evidence="3 6" id="KW-0547">Nucleotide-binding</keyword>
<organism evidence="8 9">
    <name type="scientific">Paraperlucidibaca wandonensis</name>
    <dbReference type="NCBI Taxonomy" id="1268273"/>
    <lineage>
        <taxon>Bacteria</taxon>
        <taxon>Pseudomonadati</taxon>
        <taxon>Pseudomonadota</taxon>
        <taxon>Gammaproteobacteria</taxon>
        <taxon>Moraxellales</taxon>
        <taxon>Moraxellaceae</taxon>
        <taxon>Paraperlucidibaca</taxon>
    </lineage>
</organism>
<gene>
    <name evidence="6 8" type="primary">cysN</name>
    <name evidence="8" type="ORF">ACFQ0F_05380</name>
</gene>
<comment type="catalytic activity">
    <reaction evidence="6">
        <text>sulfate + ATP + H(+) = adenosine 5'-phosphosulfate + diphosphate</text>
        <dbReference type="Rhea" id="RHEA:18133"/>
        <dbReference type="ChEBI" id="CHEBI:15378"/>
        <dbReference type="ChEBI" id="CHEBI:16189"/>
        <dbReference type="ChEBI" id="CHEBI:30616"/>
        <dbReference type="ChEBI" id="CHEBI:33019"/>
        <dbReference type="ChEBI" id="CHEBI:58243"/>
        <dbReference type="EC" id="2.7.7.4"/>
    </reaction>
</comment>
<sequence>MIIESIDNIQDYLHQHEHKDMLRFITCGSVDDGKSTLIGRLLHDSKMIFEDQLAAITRDSVKHGTTGEVVDLALLVDGLQSEREQGITIDVAYRFFATDNRKYIIADTPGHEQYTRNMATGASTADVAILLIDARYGVQVQTRRHSFICSLLGIKHFVVAINKMDLVDYSQARFDEIKAEYEAFVAPLNVPDIHYVPMSALLGENVVNASTKMPWYDGQAMLALLDSLPLQRDTALDTLRLPVQYVNRPNLNFRGFCGTIAAGTVTPGMAIKALPSGKTSTVKSIVVWEGELAEAHVGQAITLTLNDEIDISRGDMIVAADDTLTMAHGFEAHVVWMHEQAMQVGKTYDFKLGTTFTSGRVTEIIHQIDVNTLATSPAEQLTLNGIALCRVQFTRAVAFDAYKDCHATGSLIIIDRLNNITVGAGMISARLDAGDDNDTLVPVTAGDRARRLGQAAVRIVIEASGAQALAEQLESALFQAGALPAIASESGVVHALQGAGVIVIVPEEVVGERSVRVRDAGTSIAPQQLAVSNAAAAAQIVALLREQQLLG</sequence>
<dbReference type="Gene3D" id="2.40.30.10">
    <property type="entry name" value="Translation factors"/>
    <property type="match status" value="2"/>
</dbReference>
<dbReference type="InterPro" id="IPR027417">
    <property type="entry name" value="P-loop_NTPase"/>
</dbReference>
<comment type="subunit">
    <text evidence="6">Heterodimer composed of CysD, the smaller subunit, and CysN.</text>
</comment>
<dbReference type="InterPro" id="IPR041757">
    <property type="entry name" value="CysN_GTP-bd"/>
</dbReference>
<feature type="binding site" evidence="6">
    <location>
        <begin position="162"/>
        <end position="165"/>
    </location>
    <ligand>
        <name>GTP</name>
        <dbReference type="ChEBI" id="CHEBI:37565"/>
    </ligand>
</feature>
<dbReference type="InterPro" id="IPR031157">
    <property type="entry name" value="G_TR_CS"/>
</dbReference>
<dbReference type="SUPFAM" id="SSF52540">
    <property type="entry name" value="P-loop containing nucleoside triphosphate hydrolases"/>
    <property type="match status" value="1"/>
</dbReference>
<dbReference type="Pfam" id="PF00009">
    <property type="entry name" value="GTP_EFTU"/>
    <property type="match status" value="1"/>
</dbReference>
<dbReference type="InterPro" id="IPR050100">
    <property type="entry name" value="TRAFAC_GTPase_members"/>
</dbReference>
<comment type="similarity">
    <text evidence="6">Belongs to the TRAFAC class translation factor GTPase superfamily. Classic translation factor GTPase family. CysN/NodQ subfamily.</text>
</comment>
<comment type="pathway">
    <text evidence="6">Sulfur metabolism; hydrogen sulfide biosynthesis; sulfite from sulfate: step 1/3.</text>
</comment>
<name>A0ABW3HHX0_9GAMM</name>
<evidence type="ECO:0000256" key="5">
    <source>
        <dbReference type="ARBA" id="ARBA00023134"/>
    </source>
</evidence>
<dbReference type="EC" id="2.7.7.4" evidence="6"/>
<dbReference type="Proteomes" id="UP001597044">
    <property type="component" value="Unassembled WGS sequence"/>
</dbReference>
<dbReference type="NCBIfam" id="TIGR02034">
    <property type="entry name" value="CysN"/>
    <property type="match status" value="1"/>
</dbReference>
<dbReference type="InterPro" id="IPR054696">
    <property type="entry name" value="GTP-eEF1A_C"/>
</dbReference>
<feature type="binding site" evidence="6">
    <location>
        <begin position="28"/>
        <end position="35"/>
    </location>
    <ligand>
        <name>GTP</name>
        <dbReference type="ChEBI" id="CHEBI:37565"/>
    </ligand>
</feature>
<evidence type="ECO:0000256" key="3">
    <source>
        <dbReference type="ARBA" id="ARBA00022741"/>
    </source>
</evidence>
<dbReference type="Gene3D" id="3.40.50.300">
    <property type="entry name" value="P-loop containing nucleotide triphosphate hydrolases"/>
    <property type="match status" value="1"/>
</dbReference>
<reference evidence="9" key="1">
    <citation type="journal article" date="2019" name="Int. J. Syst. Evol. Microbiol.">
        <title>The Global Catalogue of Microorganisms (GCM) 10K type strain sequencing project: providing services to taxonomists for standard genome sequencing and annotation.</title>
        <authorList>
            <consortium name="The Broad Institute Genomics Platform"/>
            <consortium name="The Broad Institute Genome Sequencing Center for Infectious Disease"/>
            <person name="Wu L."/>
            <person name="Ma J."/>
        </authorList>
    </citation>
    <scope>NUCLEOTIDE SEQUENCE [LARGE SCALE GENOMIC DNA]</scope>
    <source>
        <strain evidence="9">CCUG 63419</strain>
    </source>
</reference>